<evidence type="ECO:0000313" key="1">
    <source>
        <dbReference type="EMBL" id="KAG6721128.1"/>
    </source>
</evidence>
<dbReference type="EMBL" id="CM031827">
    <property type="protein sequence ID" value="KAG6721128.1"/>
    <property type="molecule type" value="Genomic_DNA"/>
</dbReference>
<reference evidence="1" key="1">
    <citation type="submission" date="2021-01" db="EMBL/GenBank/DDBJ databases">
        <authorList>
            <person name="Lovell J.T."/>
            <person name="Bentley N."/>
            <person name="Bhattarai G."/>
            <person name="Jenkins J.W."/>
            <person name="Sreedasyam A."/>
            <person name="Alarcon Y."/>
            <person name="Bock C."/>
            <person name="Boston L."/>
            <person name="Carlson J."/>
            <person name="Cervantes K."/>
            <person name="Clermont K."/>
            <person name="Krom N."/>
            <person name="Kubenka K."/>
            <person name="Mamidi S."/>
            <person name="Mattison C."/>
            <person name="Monteros M."/>
            <person name="Pisani C."/>
            <person name="Plott C."/>
            <person name="Rajasekar S."/>
            <person name="Rhein H.S."/>
            <person name="Rohla C."/>
            <person name="Song M."/>
            <person name="Hilaire R.S."/>
            <person name="Shu S."/>
            <person name="Wells L."/>
            <person name="Wang X."/>
            <person name="Webber J."/>
            <person name="Heerema R.J."/>
            <person name="Klein P."/>
            <person name="Conner P."/>
            <person name="Grauke L."/>
            <person name="Grimwood J."/>
            <person name="Schmutz J."/>
            <person name="Randall J.J."/>
        </authorList>
    </citation>
    <scope>NUCLEOTIDE SEQUENCE</scope>
    <source>
        <tissue evidence="1">Leaf</tissue>
    </source>
</reference>
<organism evidence="1 2">
    <name type="scientific">Carya illinoinensis</name>
    <name type="common">Pecan</name>
    <dbReference type="NCBI Taxonomy" id="32201"/>
    <lineage>
        <taxon>Eukaryota</taxon>
        <taxon>Viridiplantae</taxon>
        <taxon>Streptophyta</taxon>
        <taxon>Embryophyta</taxon>
        <taxon>Tracheophyta</taxon>
        <taxon>Spermatophyta</taxon>
        <taxon>Magnoliopsida</taxon>
        <taxon>eudicotyledons</taxon>
        <taxon>Gunneridae</taxon>
        <taxon>Pentapetalae</taxon>
        <taxon>rosids</taxon>
        <taxon>fabids</taxon>
        <taxon>Fagales</taxon>
        <taxon>Juglandaceae</taxon>
        <taxon>Carya</taxon>
    </lineage>
</organism>
<dbReference type="AlphaFoldDB" id="A0A922FJ07"/>
<evidence type="ECO:0000313" key="2">
    <source>
        <dbReference type="Proteomes" id="UP000811246"/>
    </source>
</evidence>
<comment type="caution">
    <text evidence="1">The sequence shown here is derived from an EMBL/GenBank/DDBJ whole genome shotgun (WGS) entry which is preliminary data.</text>
</comment>
<dbReference type="Proteomes" id="UP000811246">
    <property type="component" value="Chromosome 3"/>
</dbReference>
<protein>
    <submittedName>
        <fullName evidence="1">Uncharacterized protein</fullName>
    </submittedName>
</protein>
<name>A0A922FJ07_CARIL</name>
<proteinExistence type="predicted"/>
<sequence length="82" mass="9879">MVYRSFIDQHPGQSSRFWRQKKIIVEGAQYHYEARWADQWAWVTSWATNLRSHENLIHPQSPVHLKHRENNCLRILQVIVGE</sequence>
<accession>A0A922FJ07</accession>
<gene>
    <name evidence="1" type="ORF">I3842_03G097800</name>
</gene>